<dbReference type="Pfam" id="PF00082">
    <property type="entry name" value="Peptidase_S8"/>
    <property type="match status" value="1"/>
</dbReference>
<keyword evidence="6" id="KW-0732">Signal</keyword>
<dbReference type="AlphaFoldDB" id="A0AAW9QL61"/>
<evidence type="ECO:0000313" key="9">
    <source>
        <dbReference type="Proteomes" id="UP001336250"/>
    </source>
</evidence>
<keyword evidence="4 5" id="KW-0720">Serine protease</keyword>
<evidence type="ECO:0000256" key="5">
    <source>
        <dbReference type="PROSITE-ProRule" id="PRU01240"/>
    </source>
</evidence>
<feature type="active site" description="Charge relay system" evidence="5">
    <location>
        <position position="273"/>
    </location>
</feature>
<sequence>MTPSPLAAAALALVFLSSSAPALAADAPGAAPRPRIEKAADLPRFSYPVTGRLEEIVRDEARFKPLAAAVRRDTESVLVGYDIPDKATRRDLLGLLAVLDYLDGRYDSVLARSEEIRALQEKPADKLLSGLRLRAMAQAAQAHGPQGEAFGKAVAETIRRELAAMPYAVIENDIKGSKMGAELIGEALILGRVREVMQPIADNRGALSSDFAPGLVNARFALLHVLPLKAALVDAYSAYLAAHKVEKPDIWAARDVTLSPAQVKRPVVVAVWDSGTDTALFGKQLVRDAKGAPAVIAFDRYGRRSQGELMPIPAALQDRLPQMKARTKGFSGLQSNIDSPEASEVKQFLSTLAPQQYKAAVEEIGLAGNYEHGTHVAGIAMAGNPGARLLVARIEFGWTLKPDPCPSRELAERDARASQAYVDFFKAHRARVVNMSWGGNVTSIEGDLEQCGIGKTPEERKALAREYFDIGKRGLAKAFASAPEILFVAAAGNENSDATFTESIPAGIVLPNLLTVGAVDRAGDEAPFTSYGPTVKVHANGYQVESFLPGGDRVALSGTSMAAPQVSNLAAKLLAVNPSLKPAQLVRLIVETSQRTPDGRRVLVDPKRAVAQAAGPSASRR</sequence>
<accession>A0AAW9QL61</accession>
<dbReference type="RefSeq" id="WP_332291527.1">
    <property type="nucleotide sequence ID" value="NZ_JAZIBG010000036.1"/>
</dbReference>
<name>A0AAW9QL61_9BURK</name>
<feature type="domain" description="Peptidase S8/S53" evidence="7">
    <location>
        <begin position="267"/>
        <end position="596"/>
    </location>
</feature>
<dbReference type="EMBL" id="JAZIBG010000036">
    <property type="protein sequence ID" value="MEF7616144.1"/>
    <property type="molecule type" value="Genomic_DNA"/>
</dbReference>
<dbReference type="InterPro" id="IPR015500">
    <property type="entry name" value="Peptidase_S8_subtilisin-rel"/>
</dbReference>
<keyword evidence="9" id="KW-1185">Reference proteome</keyword>
<evidence type="ECO:0000259" key="7">
    <source>
        <dbReference type="Pfam" id="PF00082"/>
    </source>
</evidence>
<dbReference type="InterPro" id="IPR036852">
    <property type="entry name" value="Peptidase_S8/S53_dom_sf"/>
</dbReference>
<feature type="active site" description="Charge relay system" evidence="5">
    <location>
        <position position="372"/>
    </location>
</feature>
<dbReference type="Proteomes" id="UP001336250">
    <property type="component" value="Unassembled WGS sequence"/>
</dbReference>
<dbReference type="InterPro" id="IPR050131">
    <property type="entry name" value="Peptidase_S8_subtilisin-like"/>
</dbReference>
<evidence type="ECO:0000256" key="1">
    <source>
        <dbReference type="ARBA" id="ARBA00011073"/>
    </source>
</evidence>
<dbReference type="PANTHER" id="PTHR43806:SF11">
    <property type="entry name" value="CEREVISIN-RELATED"/>
    <property type="match status" value="1"/>
</dbReference>
<feature type="active site" description="Charge relay system" evidence="5">
    <location>
        <position position="560"/>
    </location>
</feature>
<dbReference type="InterPro" id="IPR000209">
    <property type="entry name" value="Peptidase_S8/S53_dom"/>
</dbReference>
<feature type="signal peptide" evidence="6">
    <location>
        <begin position="1"/>
        <end position="24"/>
    </location>
</feature>
<proteinExistence type="inferred from homology"/>
<dbReference type="GO" id="GO:0006508">
    <property type="term" value="P:proteolysis"/>
    <property type="evidence" value="ECO:0007669"/>
    <property type="project" value="UniProtKB-KW"/>
</dbReference>
<comment type="caution">
    <text evidence="8">The sequence shown here is derived from an EMBL/GenBank/DDBJ whole genome shotgun (WGS) entry which is preliminary data.</text>
</comment>
<evidence type="ECO:0000313" key="8">
    <source>
        <dbReference type="EMBL" id="MEF7616144.1"/>
    </source>
</evidence>
<organism evidence="8 9">
    <name type="scientific">Aquincola agrisoli</name>
    <dbReference type="NCBI Taxonomy" id="3119538"/>
    <lineage>
        <taxon>Bacteria</taxon>
        <taxon>Pseudomonadati</taxon>
        <taxon>Pseudomonadota</taxon>
        <taxon>Betaproteobacteria</taxon>
        <taxon>Burkholderiales</taxon>
        <taxon>Sphaerotilaceae</taxon>
        <taxon>Aquincola</taxon>
    </lineage>
</organism>
<dbReference type="SUPFAM" id="SSF52743">
    <property type="entry name" value="Subtilisin-like"/>
    <property type="match status" value="1"/>
</dbReference>
<comment type="similarity">
    <text evidence="1 5">Belongs to the peptidase S8 family.</text>
</comment>
<dbReference type="GO" id="GO:0004252">
    <property type="term" value="F:serine-type endopeptidase activity"/>
    <property type="evidence" value="ECO:0007669"/>
    <property type="project" value="UniProtKB-UniRule"/>
</dbReference>
<dbReference type="PANTHER" id="PTHR43806">
    <property type="entry name" value="PEPTIDASE S8"/>
    <property type="match status" value="1"/>
</dbReference>
<feature type="chain" id="PRO_5043734838" evidence="6">
    <location>
        <begin position="25"/>
        <end position="621"/>
    </location>
</feature>
<reference evidence="8 9" key="1">
    <citation type="submission" date="2024-02" db="EMBL/GenBank/DDBJ databases">
        <title>Genome sequence of Aquincola sp. MAHUQ-54.</title>
        <authorList>
            <person name="Huq M.A."/>
        </authorList>
    </citation>
    <scope>NUCLEOTIDE SEQUENCE [LARGE SCALE GENOMIC DNA]</scope>
    <source>
        <strain evidence="8 9">MAHUQ-54</strain>
    </source>
</reference>
<evidence type="ECO:0000256" key="3">
    <source>
        <dbReference type="ARBA" id="ARBA00022801"/>
    </source>
</evidence>
<gene>
    <name evidence="8" type="ORF">V4F39_19675</name>
</gene>
<evidence type="ECO:0000256" key="6">
    <source>
        <dbReference type="SAM" id="SignalP"/>
    </source>
</evidence>
<dbReference type="Gene3D" id="3.40.50.200">
    <property type="entry name" value="Peptidase S8/S53 domain"/>
    <property type="match status" value="1"/>
</dbReference>
<evidence type="ECO:0000256" key="4">
    <source>
        <dbReference type="ARBA" id="ARBA00022825"/>
    </source>
</evidence>
<keyword evidence="2 5" id="KW-0645">Protease</keyword>
<dbReference type="PRINTS" id="PR00723">
    <property type="entry name" value="SUBTILISIN"/>
</dbReference>
<dbReference type="PROSITE" id="PS51892">
    <property type="entry name" value="SUBTILASE"/>
    <property type="match status" value="1"/>
</dbReference>
<keyword evidence="3 5" id="KW-0378">Hydrolase</keyword>
<protein>
    <submittedName>
        <fullName evidence="8">S8 family serine peptidase</fullName>
    </submittedName>
</protein>
<evidence type="ECO:0000256" key="2">
    <source>
        <dbReference type="ARBA" id="ARBA00022670"/>
    </source>
</evidence>